<evidence type="ECO:0000313" key="4">
    <source>
        <dbReference type="Proteomes" id="UP000018888"/>
    </source>
</evidence>
<name>A0A2H5TA19_RHIID</name>
<keyword evidence="2" id="KW-0812">Transmembrane</keyword>
<comment type="caution">
    <text evidence="3">The sequence shown here is derived from an EMBL/GenBank/DDBJ whole genome shotgun (WGS) entry which is preliminary data.</text>
</comment>
<reference evidence="3 4" key="2">
    <citation type="journal article" date="2018" name="New Phytol.">
        <title>High intraspecific genome diversity in the model arbuscular mycorrhizal symbiont Rhizophagus irregularis.</title>
        <authorList>
            <person name="Chen E.C.H."/>
            <person name="Morin E."/>
            <person name="Beaudet D."/>
            <person name="Noel J."/>
            <person name="Yildirir G."/>
            <person name="Ndikumana S."/>
            <person name="Charron P."/>
            <person name="St-Onge C."/>
            <person name="Giorgi J."/>
            <person name="Kruger M."/>
            <person name="Marton T."/>
            <person name="Ropars J."/>
            <person name="Grigoriev I.V."/>
            <person name="Hainaut M."/>
            <person name="Henrissat B."/>
            <person name="Roux C."/>
            <person name="Martin F."/>
            <person name="Corradi N."/>
        </authorList>
    </citation>
    <scope>NUCLEOTIDE SEQUENCE [LARGE SCALE GENOMIC DNA]</scope>
    <source>
        <strain evidence="3 4">DAOM 197198</strain>
    </source>
</reference>
<dbReference type="Proteomes" id="UP000018888">
    <property type="component" value="Unassembled WGS sequence"/>
</dbReference>
<feature type="transmembrane region" description="Helical" evidence="2">
    <location>
        <begin position="277"/>
        <end position="300"/>
    </location>
</feature>
<feature type="transmembrane region" description="Helical" evidence="2">
    <location>
        <begin position="20"/>
        <end position="41"/>
    </location>
</feature>
<organism evidence="3 4">
    <name type="scientific">Rhizophagus irregularis (strain DAOM 181602 / DAOM 197198 / MUCL 43194)</name>
    <name type="common">Arbuscular mycorrhizal fungus</name>
    <name type="synonym">Glomus intraradices</name>
    <dbReference type="NCBI Taxonomy" id="747089"/>
    <lineage>
        <taxon>Eukaryota</taxon>
        <taxon>Fungi</taxon>
        <taxon>Fungi incertae sedis</taxon>
        <taxon>Mucoromycota</taxon>
        <taxon>Glomeromycotina</taxon>
        <taxon>Glomeromycetes</taxon>
        <taxon>Glomerales</taxon>
        <taxon>Glomeraceae</taxon>
        <taxon>Rhizophagus</taxon>
    </lineage>
</organism>
<proteinExistence type="predicted"/>
<gene>
    <name evidence="3" type="ORF">GLOIN_2v306853</name>
</gene>
<feature type="compositionally biased region" description="Low complexity" evidence="1">
    <location>
        <begin position="225"/>
        <end position="257"/>
    </location>
</feature>
<dbReference type="VEuPathDB" id="FungiDB:RhiirFUN_000162"/>
<evidence type="ECO:0000256" key="1">
    <source>
        <dbReference type="SAM" id="MobiDB-lite"/>
    </source>
</evidence>
<protein>
    <submittedName>
        <fullName evidence="3">Uncharacterized protein</fullName>
    </submittedName>
</protein>
<sequence>MHSKSILCHFTHIPNLGMYWLRSLLFYKTFLLFSFFTTFVLSCSPKVNNGVVFTINQSNTNTRLQLNPSDAKPGNAIYTVDFSNSKPSKPKDYEIFLLTQPKPGLYELRPFKDNHTLVIEMNAVAPFVLNHTTNSDNQLLHLPFPFFFNIKSISSDNQRFSIDCAKCNIKPNSTDWTQYHTSCSIKNKSSNLCMNSTGPNNNLTQSKCGDATKWDLWGSSFVDSSPTASAGPSPTASAGPSPTASAGPSPTASADSSCSTPTIKTDPNNVQISKGGLVAIILGSIIGSSLITLATSYWFIGDQLWVYRFIQRKRIYPGHALNT</sequence>
<dbReference type="EMBL" id="AUPC02000175">
    <property type="protein sequence ID" value="POG67209.1"/>
    <property type="molecule type" value="Genomic_DNA"/>
</dbReference>
<evidence type="ECO:0000256" key="2">
    <source>
        <dbReference type="SAM" id="Phobius"/>
    </source>
</evidence>
<keyword evidence="2" id="KW-1133">Transmembrane helix</keyword>
<feature type="region of interest" description="Disordered" evidence="1">
    <location>
        <begin position="225"/>
        <end position="265"/>
    </location>
</feature>
<accession>A0A2H5TA19</accession>
<dbReference type="AlphaFoldDB" id="A0A2H5TA19"/>
<reference evidence="3 4" key="1">
    <citation type="journal article" date="2013" name="Proc. Natl. Acad. Sci. U.S.A.">
        <title>Genome of an arbuscular mycorrhizal fungus provides insight into the oldest plant symbiosis.</title>
        <authorList>
            <person name="Tisserant E."/>
            <person name="Malbreil M."/>
            <person name="Kuo A."/>
            <person name="Kohler A."/>
            <person name="Symeonidi A."/>
            <person name="Balestrini R."/>
            <person name="Charron P."/>
            <person name="Duensing N."/>
            <person name="Frei Dit Frey N."/>
            <person name="Gianinazzi-Pearson V."/>
            <person name="Gilbert L.B."/>
            <person name="Handa Y."/>
            <person name="Herr J.R."/>
            <person name="Hijri M."/>
            <person name="Koul R."/>
            <person name="Kawaguchi M."/>
            <person name="Krajinski F."/>
            <person name="Lammers P.J."/>
            <person name="Masclaux F.G."/>
            <person name="Murat C."/>
            <person name="Morin E."/>
            <person name="Ndikumana S."/>
            <person name="Pagni M."/>
            <person name="Petitpierre D."/>
            <person name="Requena N."/>
            <person name="Rosikiewicz P."/>
            <person name="Riley R."/>
            <person name="Saito K."/>
            <person name="San Clemente H."/>
            <person name="Shapiro H."/>
            <person name="van Tuinen D."/>
            <person name="Becard G."/>
            <person name="Bonfante P."/>
            <person name="Paszkowski U."/>
            <person name="Shachar-Hill Y.Y."/>
            <person name="Tuskan G.A."/>
            <person name="Young P.W."/>
            <person name="Sanders I.R."/>
            <person name="Henrissat B."/>
            <person name="Rensing S.A."/>
            <person name="Grigoriev I.V."/>
            <person name="Corradi N."/>
            <person name="Roux C."/>
            <person name="Martin F."/>
        </authorList>
    </citation>
    <scope>NUCLEOTIDE SEQUENCE [LARGE SCALE GENOMIC DNA]</scope>
    <source>
        <strain evidence="3 4">DAOM 197198</strain>
    </source>
</reference>
<keyword evidence="4" id="KW-1185">Reference proteome</keyword>
<keyword evidence="2" id="KW-0472">Membrane</keyword>
<evidence type="ECO:0000313" key="3">
    <source>
        <dbReference type="EMBL" id="POG67209.1"/>
    </source>
</evidence>